<evidence type="ECO:0000313" key="2">
    <source>
        <dbReference type="EMBL" id="AQK62509.1"/>
    </source>
</evidence>
<dbReference type="InParanoid" id="A0A1D6GG30"/>
<dbReference type="PaxDb" id="4577-GRMZM2G014709_P01"/>
<name>A0A1D6GG30_MAIZE</name>
<gene>
    <name evidence="2" type="ORF">ZEAMMB73_Zm00001d013117</name>
</gene>
<sequence>MLHLTAVVWNATRLAGIGSERRLREAIRIVGGEATVLADIVVIFVLAEKDSTSSALTWCRCQGMTERSRSRTGRATERDDSSFDAIPEISHARDIRPLVSLARILSPSPTPVSAVSKLDPLLETPDRWVTAFLRRFSAAFVESVGQHNIPWFRLSDAATQLLQEEWSVFAARRAGASS</sequence>
<feature type="domain" description="PORR" evidence="1">
    <location>
        <begin position="80"/>
        <end position="173"/>
    </location>
</feature>
<dbReference type="InterPro" id="IPR021099">
    <property type="entry name" value="PORR_domain"/>
</dbReference>
<reference evidence="2" key="1">
    <citation type="submission" date="2015-12" db="EMBL/GenBank/DDBJ databases">
        <title>Update maize B73 reference genome by single molecule sequencing technologies.</title>
        <authorList>
            <consortium name="Maize Genome Sequencing Project"/>
            <person name="Ware D."/>
        </authorList>
    </citation>
    <scope>NUCLEOTIDE SEQUENCE</scope>
    <source>
        <tissue evidence="2">Seedling</tissue>
    </source>
</reference>
<dbReference type="ExpressionAtlas" id="A0A1D6GG30">
    <property type="expression patterns" value="baseline"/>
</dbReference>
<dbReference type="GO" id="GO:0003723">
    <property type="term" value="F:RNA binding"/>
    <property type="evidence" value="ECO:0007669"/>
    <property type="project" value="InterPro"/>
</dbReference>
<dbReference type="EMBL" id="CM000781">
    <property type="protein sequence ID" value="AQK62509.1"/>
    <property type="molecule type" value="Genomic_DNA"/>
</dbReference>
<accession>A0A1D6GG30</accession>
<proteinExistence type="predicted"/>
<dbReference type="Pfam" id="PF11955">
    <property type="entry name" value="PORR"/>
    <property type="match status" value="1"/>
</dbReference>
<organism evidence="2">
    <name type="scientific">Zea mays</name>
    <name type="common">Maize</name>
    <dbReference type="NCBI Taxonomy" id="4577"/>
    <lineage>
        <taxon>Eukaryota</taxon>
        <taxon>Viridiplantae</taxon>
        <taxon>Streptophyta</taxon>
        <taxon>Embryophyta</taxon>
        <taxon>Tracheophyta</taxon>
        <taxon>Spermatophyta</taxon>
        <taxon>Magnoliopsida</taxon>
        <taxon>Liliopsida</taxon>
        <taxon>Poales</taxon>
        <taxon>Poaceae</taxon>
        <taxon>PACMAD clade</taxon>
        <taxon>Panicoideae</taxon>
        <taxon>Andropogonodae</taxon>
        <taxon>Andropogoneae</taxon>
        <taxon>Tripsacinae</taxon>
        <taxon>Zea</taxon>
    </lineage>
</organism>
<dbReference type="AlphaFoldDB" id="A0A1D6GG30"/>
<protein>
    <recommendedName>
        <fullName evidence="1">PORR domain-containing protein</fullName>
    </recommendedName>
</protein>
<dbReference type="STRING" id="4577.A0A1D6GG30"/>
<evidence type="ECO:0000259" key="1">
    <source>
        <dbReference type="Pfam" id="PF11955"/>
    </source>
</evidence>